<dbReference type="PROSITE" id="PS50878">
    <property type="entry name" value="RT_POL"/>
    <property type="match status" value="1"/>
</dbReference>
<geneLocation type="mitochondrion" evidence="2"/>
<protein>
    <recommendedName>
        <fullName evidence="1">Reverse transcriptase domain-containing protein</fullName>
    </recommendedName>
</protein>
<dbReference type="InterPro" id="IPR003615">
    <property type="entry name" value="HNH_nuc"/>
</dbReference>
<dbReference type="EMBL" id="ON390794">
    <property type="protein sequence ID" value="WAK85006.1"/>
    <property type="molecule type" value="Genomic_DNA"/>
</dbReference>
<gene>
    <name evidence="2" type="primary">orf620</name>
</gene>
<dbReference type="SUPFAM" id="SSF56672">
    <property type="entry name" value="DNA/RNA polymerases"/>
    <property type="match status" value="1"/>
</dbReference>
<accession>A0A9E9C3J1</accession>
<dbReference type="PANTHER" id="PTHR34047:SF8">
    <property type="entry name" value="PROTEIN YKFC"/>
    <property type="match status" value="1"/>
</dbReference>
<evidence type="ECO:0000259" key="1">
    <source>
        <dbReference type="PROSITE" id="PS50878"/>
    </source>
</evidence>
<dbReference type="InterPro" id="IPR000477">
    <property type="entry name" value="RT_dom"/>
</dbReference>
<organism evidence="2">
    <name type="scientific">Amicula sp. isolate GU52X-4 cfCalB7</name>
    <dbReference type="NCBI Taxonomy" id="3003489"/>
    <lineage>
        <taxon>Eukaryota</taxon>
        <taxon>Sar</taxon>
        <taxon>Stramenopiles</taxon>
        <taxon>Ochrophyta</taxon>
        <taxon>Bacillariophyta</taxon>
        <taxon>Bacillariophyceae</taxon>
        <taxon>Bacillariophycidae</taxon>
        <taxon>Naviculales</taxon>
        <taxon>Naviculaceae</taxon>
        <taxon>Amicula</taxon>
    </lineage>
</organism>
<dbReference type="CDD" id="cd00085">
    <property type="entry name" value="HNHc"/>
    <property type="match status" value="1"/>
</dbReference>
<dbReference type="InterPro" id="IPR013597">
    <property type="entry name" value="Mat_intron_G2"/>
</dbReference>
<reference evidence="2" key="1">
    <citation type="submission" date="2022-04" db="EMBL/GenBank/DDBJ databases">
        <title>A new insight into Amicula, a genus of tiny marine littoral diatoms with the description of two new tropical species and the largest mitogenome known for a stramenopile.</title>
        <authorList>
            <person name="Gastineau R."/>
            <person name="Li C."/>
            <person name="Ashworth M.P."/>
            <person name="Witkowski A."/>
            <person name="Turmel M."/>
            <person name="Gorecka E."/>
            <person name="Frankovich T.A."/>
            <person name="Wachnicka A."/>
            <person name="Lobban C.S."/>
            <person name="Theriot E.C."/>
            <person name="Otis C."/>
            <person name="Dabek P."/>
            <person name="Binczewska A."/>
            <person name="Lemieux C."/>
        </authorList>
    </citation>
    <scope>NUCLEOTIDE SEQUENCE</scope>
    <source>
        <strain evidence="2">GU52X-4 cfCalB7</strain>
    </source>
</reference>
<keyword evidence="2" id="KW-0496">Mitochondrion</keyword>
<name>A0A9E9C3J1_9STRA</name>
<feature type="domain" description="Reverse transcriptase" evidence="1">
    <location>
        <begin position="81"/>
        <end position="355"/>
    </location>
</feature>
<evidence type="ECO:0000313" key="2">
    <source>
        <dbReference type="EMBL" id="WAK85006.1"/>
    </source>
</evidence>
<proteinExistence type="predicted"/>
<dbReference type="SMART" id="SM00507">
    <property type="entry name" value="HNHc"/>
    <property type="match status" value="1"/>
</dbReference>
<dbReference type="AlphaFoldDB" id="A0A9E9C3J1"/>
<dbReference type="InterPro" id="IPR051083">
    <property type="entry name" value="GrpII_Intron_Splice-Mob/Def"/>
</dbReference>
<dbReference type="Pfam" id="PF00078">
    <property type="entry name" value="RVT_1"/>
    <property type="match status" value="1"/>
</dbReference>
<sequence length="620" mass="72203">MLKFNEDIRLLVKKRQKYLALLSNQYGFRSITVMRQVEEWLCQADLRVLAIETVYRSRGNLTAGVDNEVLKRENLISYFDILKHNKLKFYNSDPIRRVYIPKGNDDKLRPLGIPTIKDRIVQTLFVQVLEPIIDPHADYYSFGYRKGRNAHQAIGVLSKSLGYKTKSSKEKKNSDKKYFVHSKFVINIDVKQFFDKVNHKWLLENYPFPPKLIHILKGWLSSAIIFQGEHEIPLTGFPQGSVIGPSLANFTLNGLEKAVIPSKKTAFDLEKFNYYSKQGFLYKKGDSKVRKSVSSVIVRYVDDFIVIVNDENEARLINSNIKLFLEQRGLKCNLSKSKIFKWENNAKFNYLGFTFHYILKKKVSQITVQRKLGQNFIRGGLYVYPSKTKVQQFKKKIKAVILKNINVSPFRLIKIINPIITGWGNYFGIGTLRVFSRLDHFIYYRLWRYLQRKYKKVSTGILVERYFQGIDTPSGRAWQFHGTFNNVDKDTLKRKGSVAWIVLLTKLNEPVPAHMFSPNNDLIKTTYFVDETSFNNYNTNVVSLRGGKMYKNFNNWSLLYTKQKGVCDICKLSLGYLMAENLETHHLKRVADLDVDDPLLNDIKNLRLVHKSCHKTTLKF</sequence>
<dbReference type="PANTHER" id="PTHR34047">
    <property type="entry name" value="NUCLEAR INTRON MATURASE 1, MITOCHONDRIAL-RELATED"/>
    <property type="match status" value="1"/>
</dbReference>
<dbReference type="CDD" id="cd01651">
    <property type="entry name" value="RT_G2_intron"/>
    <property type="match status" value="1"/>
</dbReference>
<dbReference type="Pfam" id="PF08388">
    <property type="entry name" value="GIIM"/>
    <property type="match status" value="1"/>
</dbReference>
<dbReference type="InterPro" id="IPR043502">
    <property type="entry name" value="DNA/RNA_pol_sf"/>
</dbReference>